<evidence type="ECO:0000256" key="1">
    <source>
        <dbReference type="ARBA" id="ARBA00006994"/>
    </source>
</evidence>
<sequence>MGVPAFYRWLVSKYPKAVVKVLQEDKESSGCNHNDQNATTHLFDNLYLDLNGLIHPSFHPQEEHDNVVIPTTFEQVFNNVFEYIDRLFNIVKPRKLLYIAIDGVAPRAKMNQQRVRRFKSSRESEIREDEENRLRKLFEMEGRHVIPKEESEVWDSNMITPGTEFMHTLSKALQEYVISRIGNDASWKNIMVILSDSNVPGEGEHKIMSFIRKQRSLPQYDPNTRHCLYGLDADLVMLALATHEPHFSILREDVLMQEGKPKSAANAKPFEFLHIWLLREYLELDLKIQEEDKPKNVCIDFERIVDDFIFIVFFCGNDFLPHMPTLEIYEDAIDLLITVYKKEFKNLGGYIVDMSRVDEKNASFVKLSRVERFIQKVGTYEEKIFQKRSEIREKRMRRLVRELEDAKQEEENSNSISDHENGKSSAFFSDKNLVPTDSEILQNTKDLKEQLNKFVRQKSDIFNSAGFSEITNKVHKYTEGLVWVLKYYYSGVPSWTWFYPYNYGPFASDLKGMSQVRVKFEKGVPFKPFDQLLAVLPPRSAHALPTSYAQLMVDDKSNIIDFYPQDFEIDMEGKRFSTQGICKIPFIDEGRLLSESRKLENKLTEEEAIRNSVGADLLFSGITKLASKFKHQNTKFDITINDDGIAGCVSICNEKVNLDTTEDSVLCVYYELPVVNLHSPRLLCGLELPPKTISENEMMDTQLWHERERHKNFLWGVQNQRKLRNANSEGSSSSNRISSQSCNNFKVAGVGWSRGSGRGKQADQRDVYKKSSNVGVNEEMMSLGIAESNQSSKSRVWGRGRGGVYGSSSSHMNSCKRQDQSQLLQPVREAPSGQDLHQISEIVRAVKRHPAHRVVTHESRRHHQLGEPERVHPVVGVPPEVDPLLPEQRDGVGRVGVTLHVEIPEIELPDESVTRSEVGEVAVGVGEGETELDDVQGVDVGLEEAVVIGGADLAVAARGGLRRTVDDAGKFRVHGDERVGINQIPDEVEFGIEIGGPYLTDHHRFRIRILAEDAHGETNGFICTEIVVFGN</sequence>
<keyword evidence="10" id="KW-1185">Reference proteome</keyword>
<evidence type="ECO:0000256" key="4">
    <source>
        <dbReference type="ARBA" id="ARBA00022801"/>
    </source>
</evidence>
<dbReference type="GO" id="GO:0000956">
    <property type="term" value="P:nuclear-transcribed mRNA catabolic process"/>
    <property type="evidence" value="ECO:0007669"/>
    <property type="project" value="TreeGrafter"/>
</dbReference>
<gene>
    <name evidence="9" type="ORF">G2W53_021348</name>
</gene>
<feature type="region of interest" description="Disordered" evidence="6">
    <location>
        <begin position="787"/>
        <end position="814"/>
    </location>
</feature>
<evidence type="ECO:0000259" key="8">
    <source>
        <dbReference type="Pfam" id="PF17846"/>
    </source>
</evidence>
<evidence type="ECO:0000313" key="10">
    <source>
        <dbReference type="Proteomes" id="UP000634136"/>
    </source>
</evidence>
<keyword evidence="5" id="KW-0269">Exonuclease</keyword>
<evidence type="ECO:0000256" key="3">
    <source>
        <dbReference type="ARBA" id="ARBA00022722"/>
    </source>
</evidence>
<protein>
    <submittedName>
        <fullName evidence="9">5'-3' exoribonuclease 3-like</fullName>
    </submittedName>
</protein>
<reference evidence="9" key="1">
    <citation type="submission" date="2020-09" db="EMBL/GenBank/DDBJ databases">
        <title>Genome-Enabled Discovery of Anthraquinone Biosynthesis in Senna tora.</title>
        <authorList>
            <person name="Kang S.-H."/>
            <person name="Pandey R.P."/>
            <person name="Lee C.-M."/>
            <person name="Sim J.-S."/>
            <person name="Jeong J.-T."/>
            <person name="Choi B.-S."/>
            <person name="Jung M."/>
            <person name="Ginzburg D."/>
            <person name="Zhao K."/>
            <person name="Won S.Y."/>
            <person name="Oh T.-J."/>
            <person name="Yu Y."/>
            <person name="Kim N.-H."/>
            <person name="Lee O.R."/>
            <person name="Lee T.-H."/>
            <person name="Bashyal P."/>
            <person name="Kim T.-S."/>
            <person name="Lee W.-H."/>
            <person name="Kawkins C."/>
            <person name="Kim C.-K."/>
            <person name="Kim J.S."/>
            <person name="Ahn B.O."/>
            <person name="Rhee S.Y."/>
            <person name="Sohng J.K."/>
        </authorList>
    </citation>
    <scope>NUCLEOTIDE SEQUENCE</scope>
    <source>
        <tissue evidence="9">Leaf</tissue>
    </source>
</reference>
<dbReference type="Pfam" id="PF17846">
    <property type="entry name" value="XRN_M"/>
    <property type="match status" value="2"/>
</dbReference>
<evidence type="ECO:0000256" key="2">
    <source>
        <dbReference type="ARBA" id="ARBA00022664"/>
    </source>
</evidence>
<proteinExistence type="inferred from homology"/>
<dbReference type="AlphaFoldDB" id="A0A834WNB8"/>
<dbReference type="GO" id="GO:0004534">
    <property type="term" value="F:5'-3' RNA exonuclease activity"/>
    <property type="evidence" value="ECO:0007669"/>
    <property type="project" value="TreeGrafter"/>
</dbReference>
<dbReference type="InterPro" id="IPR004859">
    <property type="entry name" value="Xrn1_N"/>
</dbReference>
<comment type="similarity">
    <text evidence="1">Belongs to the 5'-3' exonuclease family. XRN2/RAT1 subfamily.</text>
</comment>
<dbReference type="Proteomes" id="UP000634136">
    <property type="component" value="Unassembled WGS sequence"/>
</dbReference>
<dbReference type="InterPro" id="IPR041412">
    <property type="entry name" value="Xrn1_helical"/>
</dbReference>
<name>A0A834WNB8_9FABA</name>
<comment type="caution">
    <text evidence="9">The sequence shown here is derived from an EMBL/GenBank/DDBJ whole genome shotgun (WGS) entry which is preliminary data.</text>
</comment>
<dbReference type="FunFam" id="1.25.40.1050:FF:000002">
    <property type="entry name" value="5'-3' exoribonuclease"/>
    <property type="match status" value="1"/>
</dbReference>
<organism evidence="9 10">
    <name type="scientific">Senna tora</name>
    <dbReference type="NCBI Taxonomy" id="362788"/>
    <lineage>
        <taxon>Eukaryota</taxon>
        <taxon>Viridiplantae</taxon>
        <taxon>Streptophyta</taxon>
        <taxon>Embryophyta</taxon>
        <taxon>Tracheophyta</taxon>
        <taxon>Spermatophyta</taxon>
        <taxon>Magnoliopsida</taxon>
        <taxon>eudicotyledons</taxon>
        <taxon>Gunneridae</taxon>
        <taxon>Pentapetalae</taxon>
        <taxon>rosids</taxon>
        <taxon>fabids</taxon>
        <taxon>Fabales</taxon>
        <taxon>Fabaceae</taxon>
        <taxon>Caesalpinioideae</taxon>
        <taxon>Cassia clade</taxon>
        <taxon>Senna</taxon>
    </lineage>
</organism>
<evidence type="ECO:0000313" key="9">
    <source>
        <dbReference type="EMBL" id="KAF7823204.1"/>
    </source>
</evidence>
<evidence type="ECO:0000256" key="6">
    <source>
        <dbReference type="SAM" id="MobiDB-lite"/>
    </source>
</evidence>
<dbReference type="Gene3D" id="1.25.40.1050">
    <property type="match status" value="1"/>
</dbReference>
<keyword evidence="4" id="KW-0378">Hydrolase</keyword>
<evidence type="ECO:0000256" key="5">
    <source>
        <dbReference type="ARBA" id="ARBA00022839"/>
    </source>
</evidence>
<dbReference type="PANTHER" id="PTHR12341:SF62">
    <property type="entry name" value="5'-3' EXORIBONUCLEASE 3-LIKE"/>
    <property type="match status" value="1"/>
</dbReference>
<dbReference type="GO" id="GO:0005634">
    <property type="term" value="C:nucleus"/>
    <property type="evidence" value="ECO:0007669"/>
    <property type="project" value="TreeGrafter"/>
</dbReference>
<dbReference type="GO" id="GO:0003723">
    <property type="term" value="F:RNA binding"/>
    <property type="evidence" value="ECO:0007669"/>
    <property type="project" value="TreeGrafter"/>
</dbReference>
<feature type="domain" description="Xrn1 helical" evidence="8">
    <location>
        <begin position="299"/>
        <end position="462"/>
    </location>
</feature>
<dbReference type="GO" id="GO:0006397">
    <property type="term" value="P:mRNA processing"/>
    <property type="evidence" value="ECO:0007669"/>
    <property type="project" value="UniProtKB-KW"/>
</dbReference>
<dbReference type="EMBL" id="JAAIUW010000007">
    <property type="protein sequence ID" value="KAF7823204.1"/>
    <property type="molecule type" value="Genomic_DNA"/>
</dbReference>
<evidence type="ECO:0000259" key="7">
    <source>
        <dbReference type="Pfam" id="PF03159"/>
    </source>
</evidence>
<dbReference type="InterPro" id="IPR027073">
    <property type="entry name" value="5_3_exoribonuclease"/>
</dbReference>
<dbReference type="Pfam" id="PF03159">
    <property type="entry name" value="XRN_N"/>
    <property type="match status" value="1"/>
</dbReference>
<keyword evidence="3" id="KW-0540">Nuclease</keyword>
<dbReference type="Gene3D" id="3.40.50.12390">
    <property type="match status" value="2"/>
</dbReference>
<feature type="domain" description="Xrn1 helical" evidence="8">
    <location>
        <begin position="470"/>
        <end position="697"/>
    </location>
</feature>
<keyword evidence="2" id="KW-0507">mRNA processing</keyword>
<dbReference type="CDD" id="cd18673">
    <property type="entry name" value="PIN_XRN1-2-like"/>
    <property type="match status" value="1"/>
</dbReference>
<dbReference type="OrthoDB" id="372487at2759"/>
<accession>A0A834WNB8</accession>
<feature type="domain" description="Xrn1 N-terminal" evidence="7">
    <location>
        <begin position="1"/>
        <end position="253"/>
    </location>
</feature>
<feature type="region of interest" description="Disordered" evidence="6">
    <location>
        <begin position="404"/>
        <end position="430"/>
    </location>
</feature>
<dbReference type="PANTHER" id="PTHR12341">
    <property type="entry name" value="5'-&gt;3' EXORIBONUCLEASE"/>
    <property type="match status" value="1"/>
</dbReference>